<gene>
    <name evidence="1" type="ORF">MetexDRAFT_2493</name>
</gene>
<accession>H1KIN1</accession>
<dbReference type="Proteomes" id="UP000004382">
    <property type="component" value="Unassembled WGS sequence"/>
</dbReference>
<proteinExistence type="predicted"/>
<evidence type="ECO:0000313" key="1">
    <source>
        <dbReference type="EMBL" id="EHP92639.1"/>
    </source>
</evidence>
<reference evidence="1 2" key="1">
    <citation type="submission" date="2011-09" db="EMBL/GenBank/DDBJ databases">
        <title>The draft genome of Methylobacterium extorquens DSM 13060.</title>
        <authorList>
            <consortium name="US DOE Joint Genome Institute (JGI-PGF)"/>
            <person name="Lucas S."/>
            <person name="Han J."/>
            <person name="Lapidus A."/>
            <person name="Cheng J.-F."/>
            <person name="Goodwin L."/>
            <person name="Pitluck S."/>
            <person name="Peters L."/>
            <person name="Land M.L."/>
            <person name="Hauser L."/>
            <person name="Koskimaki J."/>
            <person name="Halonen O."/>
            <person name="Pirttila A."/>
            <person name="Frank C."/>
            <person name="Woyke T.J."/>
        </authorList>
    </citation>
    <scope>NUCLEOTIDE SEQUENCE [LARGE SCALE GENOMIC DNA]</scope>
    <source>
        <strain evidence="1 2">DSM 13060</strain>
    </source>
</reference>
<sequence length="81" mass="9154">MRTDHANRTLRTGEHTCRRAHACHWCPLDRSIAAGGRMVVVVSLEDGELRQRRYCLDGGAPCWTEHHAAETRPLGEDELAF</sequence>
<dbReference type="RefSeq" id="WP_003600009.1">
    <property type="nucleotide sequence ID" value="NZ_AGJK01000055.1"/>
</dbReference>
<dbReference type="AlphaFoldDB" id="H1KIN1"/>
<dbReference type="EMBL" id="AGJK01000055">
    <property type="protein sequence ID" value="EHP92639.1"/>
    <property type="molecule type" value="Genomic_DNA"/>
</dbReference>
<organism evidence="1 2">
    <name type="scientific">Methylorubrum extorquens DSM 13060</name>
    <dbReference type="NCBI Taxonomy" id="882800"/>
    <lineage>
        <taxon>Bacteria</taxon>
        <taxon>Pseudomonadati</taxon>
        <taxon>Pseudomonadota</taxon>
        <taxon>Alphaproteobacteria</taxon>
        <taxon>Hyphomicrobiales</taxon>
        <taxon>Methylobacteriaceae</taxon>
        <taxon>Methylorubrum</taxon>
    </lineage>
</organism>
<name>H1KIN1_METEX</name>
<protein>
    <submittedName>
        <fullName evidence="1">Uncharacterized protein</fullName>
    </submittedName>
</protein>
<dbReference type="PATRIC" id="fig|882800.3.peg.2441"/>
<evidence type="ECO:0000313" key="2">
    <source>
        <dbReference type="Proteomes" id="UP000004382"/>
    </source>
</evidence>
<comment type="caution">
    <text evidence="1">The sequence shown here is derived from an EMBL/GenBank/DDBJ whole genome shotgun (WGS) entry which is preliminary data.</text>
</comment>